<accession>A0A255GS86</accession>
<evidence type="ECO:0000256" key="2">
    <source>
        <dbReference type="SAM" id="MobiDB-lite"/>
    </source>
</evidence>
<dbReference type="Proteomes" id="UP000216311">
    <property type="component" value="Unassembled WGS sequence"/>
</dbReference>
<evidence type="ECO:0000256" key="1">
    <source>
        <dbReference type="ARBA" id="ARBA00022801"/>
    </source>
</evidence>
<protein>
    <recommendedName>
        <fullName evidence="5">Unsaturated rhamnogalacturonyl hydrolase</fullName>
    </recommendedName>
</protein>
<evidence type="ECO:0008006" key="5">
    <source>
        <dbReference type="Google" id="ProtNLM"/>
    </source>
</evidence>
<proteinExistence type="predicted"/>
<dbReference type="InterPro" id="IPR008928">
    <property type="entry name" value="6-hairpin_glycosidase_sf"/>
</dbReference>
<dbReference type="GO" id="GO:0005975">
    <property type="term" value="P:carbohydrate metabolic process"/>
    <property type="evidence" value="ECO:0007669"/>
    <property type="project" value="InterPro"/>
</dbReference>
<feature type="region of interest" description="Disordered" evidence="2">
    <location>
        <begin position="1"/>
        <end position="44"/>
    </location>
</feature>
<dbReference type="InterPro" id="IPR012341">
    <property type="entry name" value="6hp_glycosidase-like_sf"/>
</dbReference>
<comment type="caution">
    <text evidence="3">The sequence shown here is derived from an EMBL/GenBank/DDBJ whole genome shotgun (WGS) entry which is preliminary data.</text>
</comment>
<keyword evidence="4" id="KW-1185">Reference proteome</keyword>
<dbReference type="GO" id="GO:0016787">
    <property type="term" value="F:hydrolase activity"/>
    <property type="evidence" value="ECO:0007669"/>
    <property type="project" value="UniProtKB-KW"/>
</dbReference>
<dbReference type="Gene3D" id="1.50.10.10">
    <property type="match status" value="1"/>
</dbReference>
<dbReference type="SUPFAM" id="SSF48208">
    <property type="entry name" value="Six-hairpin glycosidases"/>
    <property type="match status" value="1"/>
</dbReference>
<dbReference type="AlphaFoldDB" id="A0A255GS86"/>
<evidence type="ECO:0000313" key="3">
    <source>
        <dbReference type="EMBL" id="OYO18668.1"/>
    </source>
</evidence>
<dbReference type="InterPro" id="IPR010905">
    <property type="entry name" value="Glyco_hydro_88"/>
</dbReference>
<dbReference type="PANTHER" id="PTHR33886">
    <property type="entry name" value="UNSATURATED RHAMNOGALACTURONAN HYDROLASE (EUROFUNG)"/>
    <property type="match status" value="1"/>
</dbReference>
<dbReference type="PANTHER" id="PTHR33886:SF8">
    <property type="entry name" value="UNSATURATED RHAMNOGALACTURONAN HYDROLASE (EUROFUNG)"/>
    <property type="match status" value="1"/>
</dbReference>
<gene>
    <name evidence="3" type="ORF">CGZ93_14715</name>
</gene>
<sequence>MRAGNIGSTPVLPASGRSGMAEEHRPLTEVPGALPGPADEPTEVGLDPTVALLADPPLPPLPEAELTRDRLTDDLHRLISCSAELDLSRWFWGEGVVLGGLVDAALALGEPIHDVVPGFFTHHRLQQLVIEHVNNLAPGAAAARLGDAAVGDTLLAWLDSPGAATFDANGAVEHWPGGVWADTAYMMGTFLVHHGRLVGREDLVQRAAEQWLAHADILQDPTTGLMAHGSHRGEVPPCRWGRANAWLALAACELLDFHDGALDATVEQQVRERLAHQLSGVRDCLPPDAVWYVLMDGHPETRGIVETSAAAGLVAALLRAADLGIDPDVNRRTGRTAMLRLHPYLDERGGLTQTSAGTVLQLIPFGYSVIRTDRLQLWGQGLGLHGWAAALRHLI</sequence>
<dbReference type="Pfam" id="PF07470">
    <property type="entry name" value="Glyco_hydro_88"/>
    <property type="match status" value="1"/>
</dbReference>
<keyword evidence="1" id="KW-0378">Hydrolase</keyword>
<evidence type="ECO:0000313" key="4">
    <source>
        <dbReference type="Proteomes" id="UP000216311"/>
    </source>
</evidence>
<dbReference type="EMBL" id="NMVQ01000043">
    <property type="protein sequence ID" value="OYO18668.1"/>
    <property type="molecule type" value="Genomic_DNA"/>
</dbReference>
<organism evidence="3 4">
    <name type="scientific">Enemella dayhoffiae</name>
    <dbReference type="NCBI Taxonomy" id="2016507"/>
    <lineage>
        <taxon>Bacteria</taxon>
        <taxon>Bacillati</taxon>
        <taxon>Actinomycetota</taxon>
        <taxon>Actinomycetes</taxon>
        <taxon>Propionibacteriales</taxon>
        <taxon>Propionibacteriaceae</taxon>
        <taxon>Enemella</taxon>
    </lineage>
</organism>
<reference evidence="3 4" key="1">
    <citation type="submission" date="2017-07" db="EMBL/GenBank/DDBJ databases">
        <title>Draft whole genome sequences of clinical Proprionibacteriaceae strains.</title>
        <authorList>
            <person name="Bernier A.-M."/>
            <person name="Bernard K."/>
            <person name="Domingo M.-C."/>
        </authorList>
    </citation>
    <scope>NUCLEOTIDE SEQUENCE [LARGE SCALE GENOMIC DNA]</scope>
    <source>
        <strain evidence="3 4">NML 130396</strain>
    </source>
</reference>
<dbReference type="InterPro" id="IPR052043">
    <property type="entry name" value="PolySaccharide_Degr_Enz"/>
</dbReference>
<name>A0A255GS86_9ACTN</name>